<dbReference type="FunFam" id="3.30.559.10:FF:000007">
    <property type="entry name" value="Dihydrolipoamide acetyltransferase component of pyruvate dehydrogenase complex"/>
    <property type="match status" value="1"/>
</dbReference>
<dbReference type="Pfam" id="PF00364">
    <property type="entry name" value="Biotin_lipoyl"/>
    <property type="match status" value="1"/>
</dbReference>
<keyword evidence="5" id="KW-0809">Transit peptide</keyword>
<evidence type="ECO:0000256" key="6">
    <source>
        <dbReference type="ARBA" id="ARBA00023315"/>
    </source>
</evidence>
<dbReference type="Gene3D" id="2.40.50.100">
    <property type="match status" value="1"/>
</dbReference>
<keyword evidence="4 7" id="KW-0450">Lipoyl</keyword>
<dbReference type="PANTHER" id="PTHR43178:SF14">
    <property type="entry name" value="LIPOAMIDE ACYLTRANSFERASE COMPONENT OF BRANCHED-CHAIN ALPHA-KETO ACID DEHYDROGENASE COMPLEX, MITOCHONDRIAL"/>
    <property type="match status" value="1"/>
</dbReference>
<dbReference type="Pfam" id="PF02817">
    <property type="entry name" value="E3_binding"/>
    <property type="match status" value="1"/>
</dbReference>
<dbReference type="Gene3D" id="3.30.559.10">
    <property type="entry name" value="Chloramphenicol acetyltransferase-like domain"/>
    <property type="match status" value="1"/>
</dbReference>
<evidence type="ECO:0000256" key="7">
    <source>
        <dbReference type="RuleBase" id="RU003423"/>
    </source>
</evidence>
<sequence>MVHEGDTVEEFDQICEVQSDKAAVEITSQYAGVIRQLHHTPGSMVQVGEALLSIEMEDEVGAAESTSSTLESVADQPPTASTTAAVASSSTDAQATLASPAVRRVAREHGINLASIPGSGPDGRITKGVAYATEATTTHGAMGYRRAMVRSMTAAGAVPHFHYCDEISVGALLRLRTSLLSDPALKGLKLTFLPFMLKAVSVAMRQWPDINGSLSADGTSLLQHHSHNLGVAMATPSGLVVPNIKGVESRSIVGIAQELARLQGLAQAGRLGQEDLSGGTLTVSNIGAIGGTYATPLVNVPEVAIVALGKVRDVAQQGKYGELEMVPMLAASWGADHRVIDGATLARFSNSWKAFVEEPERLLLHLH</sequence>
<gene>
    <name evidence="11" type="ORF">COCSUDRAFT_55557</name>
</gene>
<protein>
    <recommendedName>
        <fullName evidence="7">Dihydrolipoamide acetyltransferase component of pyruvate dehydrogenase complex</fullName>
        <ecNumber evidence="7">2.3.1.-</ecNumber>
    </recommendedName>
</protein>
<comment type="similarity">
    <text evidence="2 7">Belongs to the 2-oxoacid dehydrogenase family.</text>
</comment>
<keyword evidence="3 7" id="KW-0808">Transferase</keyword>
<evidence type="ECO:0000256" key="8">
    <source>
        <dbReference type="SAM" id="MobiDB-lite"/>
    </source>
</evidence>
<accession>I0ZA89</accession>
<evidence type="ECO:0000256" key="2">
    <source>
        <dbReference type="ARBA" id="ARBA00007317"/>
    </source>
</evidence>
<dbReference type="eggNOG" id="KOG0558">
    <property type="taxonomic scope" value="Eukaryota"/>
</dbReference>
<dbReference type="GO" id="GO:0031405">
    <property type="term" value="F:lipoic acid binding"/>
    <property type="evidence" value="ECO:0007669"/>
    <property type="project" value="TreeGrafter"/>
</dbReference>
<feature type="domain" description="Lipoyl-binding" evidence="9">
    <location>
        <begin position="1"/>
        <end position="55"/>
    </location>
</feature>
<dbReference type="EC" id="2.3.1.-" evidence="7"/>
<dbReference type="EMBL" id="AGSI01000001">
    <property type="protein sequence ID" value="EIE27558.1"/>
    <property type="molecule type" value="Genomic_DNA"/>
</dbReference>
<dbReference type="RefSeq" id="XP_005652102.1">
    <property type="nucleotide sequence ID" value="XM_005652045.1"/>
</dbReference>
<dbReference type="InterPro" id="IPR050743">
    <property type="entry name" value="2-oxoacid_DH_E2_comp"/>
</dbReference>
<dbReference type="InterPro" id="IPR001078">
    <property type="entry name" value="2-oxoacid_DH_actylTfrase"/>
</dbReference>
<evidence type="ECO:0000259" key="10">
    <source>
        <dbReference type="PROSITE" id="PS51826"/>
    </source>
</evidence>
<comment type="caution">
    <text evidence="11">The sequence shown here is derived from an EMBL/GenBank/DDBJ whole genome shotgun (WGS) entry which is preliminary data.</text>
</comment>
<dbReference type="KEGG" id="csl:COCSUDRAFT_55557"/>
<dbReference type="CDD" id="cd06849">
    <property type="entry name" value="lipoyl_domain"/>
    <property type="match status" value="1"/>
</dbReference>
<dbReference type="Proteomes" id="UP000007264">
    <property type="component" value="Unassembled WGS sequence"/>
</dbReference>
<name>I0ZA89_COCSC</name>
<dbReference type="SUPFAM" id="SSF51230">
    <property type="entry name" value="Single hybrid motif"/>
    <property type="match status" value="1"/>
</dbReference>
<evidence type="ECO:0000256" key="5">
    <source>
        <dbReference type="ARBA" id="ARBA00022946"/>
    </source>
</evidence>
<evidence type="ECO:0000259" key="9">
    <source>
        <dbReference type="PROSITE" id="PS50968"/>
    </source>
</evidence>
<evidence type="ECO:0000256" key="1">
    <source>
        <dbReference type="ARBA" id="ARBA00001938"/>
    </source>
</evidence>
<organism evidence="11 12">
    <name type="scientific">Coccomyxa subellipsoidea (strain C-169)</name>
    <name type="common">Green microalga</name>
    <dbReference type="NCBI Taxonomy" id="574566"/>
    <lineage>
        <taxon>Eukaryota</taxon>
        <taxon>Viridiplantae</taxon>
        <taxon>Chlorophyta</taxon>
        <taxon>core chlorophytes</taxon>
        <taxon>Trebouxiophyceae</taxon>
        <taxon>Trebouxiophyceae incertae sedis</taxon>
        <taxon>Coccomyxaceae</taxon>
        <taxon>Coccomyxa</taxon>
        <taxon>Coccomyxa subellipsoidea</taxon>
    </lineage>
</organism>
<dbReference type="PROSITE" id="PS00189">
    <property type="entry name" value="LIPOYL"/>
    <property type="match status" value="1"/>
</dbReference>
<dbReference type="OrthoDB" id="15567at2759"/>
<dbReference type="PROSITE" id="PS51826">
    <property type="entry name" value="PSBD"/>
    <property type="match status" value="1"/>
</dbReference>
<keyword evidence="6 7" id="KW-0012">Acyltransferase</keyword>
<dbReference type="InterPro" id="IPR004167">
    <property type="entry name" value="PSBD"/>
</dbReference>
<dbReference type="AlphaFoldDB" id="I0ZA89"/>
<evidence type="ECO:0000313" key="12">
    <source>
        <dbReference type="Proteomes" id="UP000007264"/>
    </source>
</evidence>
<dbReference type="SUPFAM" id="SSF52777">
    <property type="entry name" value="CoA-dependent acyltransferases"/>
    <property type="match status" value="1"/>
</dbReference>
<dbReference type="InterPro" id="IPR011053">
    <property type="entry name" value="Single_hybrid_motif"/>
</dbReference>
<reference evidence="11 12" key="1">
    <citation type="journal article" date="2012" name="Genome Biol.">
        <title>The genome of the polar eukaryotic microalga coccomyxa subellipsoidea reveals traits of cold adaptation.</title>
        <authorList>
            <person name="Blanc G."/>
            <person name="Agarkova I."/>
            <person name="Grimwood J."/>
            <person name="Kuo A."/>
            <person name="Brueggeman A."/>
            <person name="Dunigan D."/>
            <person name="Gurnon J."/>
            <person name="Ladunga I."/>
            <person name="Lindquist E."/>
            <person name="Lucas S."/>
            <person name="Pangilinan J."/>
            <person name="Proschold T."/>
            <person name="Salamov A."/>
            <person name="Schmutz J."/>
            <person name="Weeks D."/>
            <person name="Yamada T."/>
            <person name="Claverie J.M."/>
            <person name="Grigoriev I."/>
            <person name="Van Etten J."/>
            <person name="Lomsadze A."/>
            <person name="Borodovsky M."/>
        </authorList>
    </citation>
    <scope>NUCLEOTIDE SEQUENCE [LARGE SCALE GENOMIC DNA]</scope>
    <source>
        <strain evidence="11 12">C-169</strain>
    </source>
</reference>
<feature type="domain" description="Peripheral subunit-binding (PSBD)" evidence="10">
    <location>
        <begin position="97"/>
        <end position="134"/>
    </location>
</feature>
<dbReference type="Gene3D" id="4.10.320.10">
    <property type="entry name" value="E3-binding domain"/>
    <property type="match status" value="1"/>
</dbReference>
<evidence type="ECO:0000256" key="3">
    <source>
        <dbReference type="ARBA" id="ARBA00022679"/>
    </source>
</evidence>
<feature type="region of interest" description="Disordered" evidence="8">
    <location>
        <begin position="62"/>
        <end position="93"/>
    </location>
</feature>
<dbReference type="PANTHER" id="PTHR43178">
    <property type="entry name" value="DIHYDROLIPOAMIDE ACETYLTRANSFERASE COMPONENT OF PYRUVATE DEHYDROGENASE COMPLEX"/>
    <property type="match status" value="1"/>
</dbReference>
<dbReference type="InterPro" id="IPR003016">
    <property type="entry name" value="2-oxoA_DH_lipoyl-BS"/>
</dbReference>
<dbReference type="InterPro" id="IPR036625">
    <property type="entry name" value="E3-bd_dom_sf"/>
</dbReference>
<feature type="compositionally biased region" description="Low complexity" evidence="8">
    <location>
        <begin position="79"/>
        <end position="93"/>
    </location>
</feature>
<keyword evidence="12" id="KW-1185">Reference proteome</keyword>
<dbReference type="GO" id="GO:0005739">
    <property type="term" value="C:mitochondrion"/>
    <property type="evidence" value="ECO:0007669"/>
    <property type="project" value="TreeGrafter"/>
</dbReference>
<evidence type="ECO:0000313" key="11">
    <source>
        <dbReference type="EMBL" id="EIE27558.1"/>
    </source>
</evidence>
<dbReference type="SUPFAM" id="SSF47005">
    <property type="entry name" value="Peripheral subunit-binding domain of 2-oxo acid dehydrogenase complex"/>
    <property type="match status" value="1"/>
</dbReference>
<comment type="cofactor">
    <cofactor evidence="1 7">
        <name>(R)-lipoate</name>
        <dbReference type="ChEBI" id="CHEBI:83088"/>
    </cofactor>
</comment>
<dbReference type="GeneID" id="17045573"/>
<dbReference type="GO" id="GO:0016407">
    <property type="term" value="F:acetyltransferase activity"/>
    <property type="evidence" value="ECO:0007669"/>
    <property type="project" value="TreeGrafter"/>
</dbReference>
<dbReference type="STRING" id="574566.I0ZA89"/>
<evidence type="ECO:0000256" key="4">
    <source>
        <dbReference type="ARBA" id="ARBA00022823"/>
    </source>
</evidence>
<dbReference type="InterPro" id="IPR023213">
    <property type="entry name" value="CAT-like_dom_sf"/>
</dbReference>
<dbReference type="PROSITE" id="PS50968">
    <property type="entry name" value="BIOTINYL_LIPOYL"/>
    <property type="match status" value="1"/>
</dbReference>
<dbReference type="Pfam" id="PF00198">
    <property type="entry name" value="2-oxoacid_dh"/>
    <property type="match status" value="1"/>
</dbReference>
<dbReference type="InterPro" id="IPR000089">
    <property type="entry name" value="Biotin_lipoyl"/>
</dbReference>
<proteinExistence type="inferred from homology"/>